<dbReference type="InterPro" id="IPR050707">
    <property type="entry name" value="HTH_MetabolicPath_Reg"/>
</dbReference>
<dbReference type="SUPFAM" id="SSF55781">
    <property type="entry name" value="GAF domain-like"/>
    <property type="match status" value="1"/>
</dbReference>
<dbReference type="InterPro" id="IPR005471">
    <property type="entry name" value="Tscrpt_reg_IclR_N"/>
</dbReference>
<dbReference type="InterPro" id="IPR014757">
    <property type="entry name" value="Tscrpt_reg_IclR_C"/>
</dbReference>
<dbReference type="SMART" id="SM00346">
    <property type="entry name" value="HTH_ICLR"/>
    <property type="match status" value="1"/>
</dbReference>
<feature type="domain" description="HTH iclR-type" evidence="4">
    <location>
        <begin position="8"/>
        <end position="69"/>
    </location>
</feature>
<name>A0A3N1ZWS3_9ACTN</name>
<keyword evidence="1" id="KW-0805">Transcription regulation</keyword>
<dbReference type="PANTHER" id="PTHR30136">
    <property type="entry name" value="HELIX-TURN-HELIX TRANSCRIPTIONAL REGULATOR, ICLR FAMILY"/>
    <property type="match status" value="1"/>
</dbReference>
<evidence type="ECO:0000256" key="3">
    <source>
        <dbReference type="ARBA" id="ARBA00023163"/>
    </source>
</evidence>
<dbReference type="PANTHER" id="PTHR30136:SF24">
    <property type="entry name" value="HTH-TYPE TRANSCRIPTIONAL REPRESSOR ALLR"/>
    <property type="match status" value="1"/>
</dbReference>
<dbReference type="SUPFAM" id="SSF46785">
    <property type="entry name" value="Winged helix' DNA-binding domain"/>
    <property type="match status" value="1"/>
</dbReference>
<evidence type="ECO:0000259" key="5">
    <source>
        <dbReference type="PROSITE" id="PS51078"/>
    </source>
</evidence>
<evidence type="ECO:0000313" key="6">
    <source>
        <dbReference type="EMBL" id="ROR55188.1"/>
    </source>
</evidence>
<feature type="domain" description="IclR-ED" evidence="5">
    <location>
        <begin position="72"/>
        <end position="254"/>
    </location>
</feature>
<evidence type="ECO:0000259" key="4">
    <source>
        <dbReference type="PROSITE" id="PS51077"/>
    </source>
</evidence>
<dbReference type="Gene3D" id="3.30.450.40">
    <property type="match status" value="1"/>
</dbReference>
<dbReference type="Pfam" id="PF09339">
    <property type="entry name" value="HTH_IclR"/>
    <property type="match status" value="1"/>
</dbReference>
<dbReference type="InterPro" id="IPR029016">
    <property type="entry name" value="GAF-like_dom_sf"/>
</dbReference>
<comment type="caution">
    <text evidence="6">The sequence shown here is derived from an EMBL/GenBank/DDBJ whole genome shotgun (WGS) entry which is preliminary data.</text>
</comment>
<proteinExistence type="predicted"/>
<evidence type="ECO:0000256" key="1">
    <source>
        <dbReference type="ARBA" id="ARBA00023015"/>
    </source>
</evidence>
<dbReference type="GO" id="GO:0045892">
    <property type="term" value="P:negative regulation of DNA-templated transcription"/>
    <property type="evidence" value="ECO:0007669"/>
    <property type="project" value="TreeGrafter"/>
</dbReference>
<dbReference type="PROSITE" id="PS51078">
    <property type="entry name" value="ICLR_ED"/>
    <property type="match status" value="1"/>
</dbReference>
<dbReference type="InterPro" id="IPR036388">
    <property type="entry name" value="WH-like_DNA-bd_sf"/>
</dbReference>
<gene>
    <name evidence="6" type="ORF">EDD41_2447</name>
</gene>
<dbReference type="AlphaFoldDB" id="A0A3N1ZWS3"/>
<dbReference type="Gene3D" id="1.10.10.10">
    <property type="entry name" value="Winged helix-like DNA-binding domain superfamily/Winged helix DNA-binding domain"/>
    <property type="match status" value="1"/>
</dbReference>
<dbReference type="RefSeq" id="WP_211336654.1">
    <property type="nucleotide sequence ID" value="NZ_RKHG01000001.1"/>
</dbReference>
<protein>
    <submittedName>
        <fullName evidence="6">IclR family transcriptional regulator</fullName>
    </submittedName>
</protein>
<dbReference type="PROSITE" id="PS51077">
    <property type="entry name" value="HTH_ICLR"/>
    <property type="match status" value="1"/>
</dbReference>
<organism evidence="6 7">
    <name type="scientific">Luteococcus japonicus</name>
    <dbReference type="NCBI Taxonomy" id="33984"/>
    <lineage>
        <taxon>Bacteria</taxon>
        <taxon>Bacillati</taxon>
        <taxon>Actinomycetota</taxon>
        <taxon>Actinomycetes</taxon>
        <taxon>Propionibacteriales</taxon>
        <taxon>Propionibacteriaceae</taxon>
        <taxon>Luteococcus</taxon>
    </lineage>
</organism>
<sequence>MNASRDSRTAVDKALALLDAFGEEHTTGVGVSELARRTNLSKSTAFRVLAMLERNGAVERAGIQYRLGPFVQRLSAPKATSEDTLVRDTLTPFLVNLYERTRHTVHLAVLERTDVIYLNKLHGLHQVPSPSRVGGRIPAYCTAVGKALLAYHPDEMEEVLGGELHQWTPHTVTDPQVLRQQILRSREEGLAHDREEIMDGLHCVAAVVTSPTGGAVAAMSVSGPSGRFVPSQVAPALRAICADAGRAYGQRFRADRRAR</sequence>
<dbReference type="GO" id="GO:0003677">
    <property type="term" value="F:DNA binding"/>
    <property type="evidence" value="ECO:0007669"/>
    <property type="project" value="UniProtKB-KW"/>
</dbReference>
<accession>A0A3N1ZWS3</accession>
<dbReference type="InterPro" id="IPR036390">
    <property type="entry name" value="WH_DNA-bd_sf"/>
</dbReference>
<keyword evidence="2" id="KW-0238">DNA-binding</keyword>
<reference evidence="6 7" key="1">
    <citation type="submission" date="2018-11" db="EMBL/GenBank/DDBJ databases">
        <title>Sequencing the genomes of 1000 actinobacteria strains.</title>
        <authorList>
            <person name="Klenk H.-P."/>
        </authorList>
    </citation>
    <scope>NUCLEOTIDE SEQUENCE [LARGE SCALE GENOMIC DNA]</scope>
    <source>
        <strain evidence="6 7">DSM 10546</strain>
    </source>
</reference>
<dbReference type="Pfam" id="PF01614">
    <property type="entry name" value="IclR_C"/>
    <property type="match status" value="1"/>
</dbReference>
<dbReference type="Proteomes" id="UP000275749">
    <property type="component" value="Unassembled WGS sequence"/>
</dbReference>
<evidence type="ECO:0000256" key="2">
    <source>
        <dbReference type="ARBA" id="ARBA00023125"/>
    </source>
</evidence>
<dbReference type="EMBL" id="RKHG01000001">
    <property type="protein sequence ID" value="ROR55188.1"/>
    <property type="molecule type" value="Genomic_DNA"/>
</dbReference>
<keyword evidence="3" id="KW-0804">Transcription</keyword>
<evidence type="ECO:0000313" key="7">
    <source>
        <dbReference type="Proteomes" id="UP000275749"/>
    </source>
</evidence>
<dbReference type="GO" id="GO:0003700">
    <property type="term" value="F:DNA-binding transcription factor activity"/>
    <property type="evidence" value="ECO:0007669"/>
    <property type="project" value="TreeGrafter"/>
</dbReference>